<proteinExistence type="predicted"/>
<evidence type="ECO:0000313" key="3">
    <source>
        <dbReference type="Proteomes" id="UP000616346"/>
    </source>
</evidence>
<keyword evidence="1" id="KW-1133">Transmembrane helix</keyword>
<feature type="transmembrane region" description="Helical" evidence="1">
    <location>
        <begin position="7"/>
        <end position="27"/>
    </location>
</feature>
<name>A0ABR8VDW6_9BACT</name>
<dbReference type="EMBL" id="JACSPQ010000017">
    <property type="protein sequence ID" value="MBD8002972.1"/>
    <property type="molecule type" value="Genomic_DNA"/>
</dbReference>
<evidence type="ECO:0000313" key="2">
    <source>
        <dbReference type="EMBL" id="MBD8002972.1"/>
    </source>
</evidence>
<keyword evidence="1" id="KW-0812">Transmembrane</keyword>
<feature type="transmembrane region" description="Helical" evidence="1">
    <location>
        <begin position="33"/>
        <end position="53"/>
    </location>
</feature>
<comment type="caution">
    <text evidence="2">The sequence shown here is derived from an EMBL/GenBank/DDBJ whole genome shotgun (WGS) entry which is preliminary data.</text>
</comment>
<dbReference type="Proteomes" id="UP000616346">
    <property type="component" value="Unassembled WGS sequence"/>
</dbReference>
<evidence type="ECO:0000256" key="1">
    <source>
        <dbReference type="SAM" id="Phobius"/>
    </source>
</evidence>
<sequence>MNWKRFGLWMIVAVVLSTTTLLILTALGCERSLAGLISACACGLSPSVSQLLIKVWGKCK</sequence>
<dbReference type="RefSeq" id="WP_191710645.1">
    <property type="nucleotide sequence ID" value="NZ_JACSPQ010000017.1"/>
</dbReference>
<gene>
    <name evidence="2" type="ORF">H9626_12250</name>
</gene>
<keyword evidence="3" id="KW-1185">Reference proteome</keyword>
<keyword evidence="1" id="KW-0472">Membrane</keyword>
<protein>
    <submittedName>
        <fullName evidence="2">Uncharacterized protein</fullName>
    </submittedName>
</protein>
<accession>A0ABR8VDW6</accession>
<organism evidence="2 3">
    <name type="scientific">Phocaeicola faecium</name>
    <dbReference type="NCBI Taxonomy" id="2762213"/>
    <lineage>
        <taxon>Bacteria</taxon>
        <taxon>Pseudomonadati</taxon>
        <taxon>Bacteroidota</taxon>
        <taxon>Bacteroidia</taxon>
        <taxon>Bacteroidales</taxon>
        <taxon>Bacteroidaceae</taxon>
        <taxon>Phocaeicola</taxon>
    </lineage>
</organism>
<reference evidence="2 3" key="1">
    <citation type="submission" date="2020-08" db="EMBL/GenBank/DDBJ databases">
        <title>A Genomic Blueprint of the Chicken Gut Microbiome.</title>
        <authorList>
            <person name="Gilroy R."/>
            <person name="Ravi A."/>
            <person name="Getino M."/>
            <person name="Pursley I."/>
            <person name="Horton D.L."/>
            <person name="Alikhan N.-F."/>
            <person name="Baker D."/>
            <person name="Gharbi K."/>
            <person name="Hall N."/>
            <person name="Watson M."/>
            <person name="Adriaenssens E.M."/>
            <person name="Foster-Nyarko E."/>
            <person name="Jarju S."/>
            <person name="Secka A."/>
            <person name="Antonio M."/>
            <person name="Oren A."/>
            <person name="Chaudhuri R."/>
            <person name="La Ragione R.M."/>
            <person name="Hildebrand F."/>
            <person name="Pallen M.J."/>
        </authorList>
    </citation>
    <scope>NUCLEOTIDE SEQUENCE [LARGE SCALE GENOMIC DNA]</scope>
    <source>
        <strain evidence="2 3">Sa1YUN3</strain>
    </source>
</reference>
<dbReference type="PROSITE" id="PS51257">
    <property type="entry name" value="PROKAR_LIPOPROTEIN"/>
    <property type="match status" value="1"/>
</dbReference>